<evidence type="ECO:0000256" key="3">
    <source>
        <dbReference type="ARBA" id="ARBA00007870"/>
    </source>
</evidence>
<comment type="function">
    <text evidence="1 11">Catalyzes the NADPH-dependent reduction of ketopantoate into pantoic acid.</text>
</comment>
<protein>
    <recommendedName>
        <fullName evidence="5 11">2-dehydropantoate 2-reductase</fullName>
        <ecNumber evidence="4 11">1.1.1.169</ecNumber>
    </recommendedName>
    <alternativeName>
        <fullName evidence="9 11">Ketopantoate reductase</fullName>
    </alternativeName>
</protein>
<evidence type="ECO:0000256" key="2">
    <source>
        <dbReference type="ARBA" id="ARBA00004994"/>
    </source>
</evidence>
<dbReference type="PANTHER" id="PTHR43765:SF2">
    <property type="entry name" value="2-DEHYDROPANTOATE 2-REDUCTASE"/>
    <property type="match status" value="1"/>
</dbReference>
<keyword evidence="15" id="KW-1185">Reference proteome</keyword>
<dbReference type="InterPro" id="IPR036291">
    <property type="entry name" value="NAD(P)-bd_dom_sf"/>
</dbReference>
<evidence type="ECO:0000256" key="10">
    <source>
        <dbReference type="ARBA" id="ARBA00048793"/>
    </source>
</evidence>
<keyword evidence="7 11" id="KW-0521">NADP</keyword>
<dbReference type="HOGENOM" id="CLU_031468_0_0_0"/>
<dbReference type="Pfam" id="PF08546">
    <property type="entry name" value="ApbA_C"/>
    <property type="match status" value="1"/>
</dbReference>
<evidence type="ECO:0000259" key="13">
    <source>
        <dbReference type="Pfam" id="PF08546"/>
    </source>
</evidence>
<dbReference type="GO" id="GO:0005737">
    <property type="term" value="C:cytoplasm"/>
    <property type="evidence" value="ECO:0007669"/>
    <property type="project" value="TreeGrafter"/>
</dbReference>
<organism evidence="14 15">
    <name type="scientific">Oscillochloris trichoides DG-6</name>
    <dbReference type="NCBI Taxonomy" id="765420"/>
    <lineage>
        <taxon>Bacteria</taxon>
        <taxon>Bacillati</taxon>
        <taxon>Chloroflexota</taxon>
        <taxon>Chloroflexia</taxon>
        <taxon>Chloroflexales</taxon>
        <taxon>Chloroflexineae</taxon>
        <taxon>Oscillochloridaceae</taxon>
        <taxon>Oscillochloris</taxon>
    </lineage>
</organism>
<comment type="caution">
    <text evidence="14">The sequence shown here is derived from an EMBL/GenBank/DDBJ whole genome shotgun (WGS) entry which is preliminary data.</text>
</comment>
<dbReference type="GO" id="GO:0050661">
    <property type="term" value="F:NADP binding"/>
    <property type="evidence" value="ECO:0007669"/>
    <property type="project" value="TreeGrafter"/>
</dbReference>
<dbReference type="UniPathway" id="UPA00028">
    <property type="reaction ID" value="UER00004"/>
</dbReference>
<dbReference type="InterPro" id="IPR013752">
    <property type="entry name" value="KPA_reductase"/>
</dbReference>
<evidence type="ECO:0000313" key="14">
    <source>
        <dbReference type="EMBL" id="EFO81711.1"/>
    </source>
</evidence>
<dbReference type="STRING" id="765420.OSCT_0456"/>
<dbReference type="PANTHER" id="PTHR43765">
    <property type="entry name" value="2-DEHYDROPANTOATE 2-REDUCTASE-RELATED"/>
    <property type="match status" value="1"/>
</dbReference>
<evidence type="ECO:0000256" key="1">
    <source>
        <dbReference type="ARBA" id="ARBA00002919"/>
    </source>
</evidence>
<evidence type="ECO:0000256" key="5">
    <source>
        <dbReference type="ARBA" id="ARBA00019465"/>
    </source>
</evidence>
<dbReference type="EC" id="1.1.1.169" evidence="4 11"/>
<dbReference type="EMBL" id="ADVR01000007">
    <property type="protein sequence ID" value="EFO81711.1"/>
    <property type="molecule type" value="Genomic_DNA"/>
</dbReference>
<dbReference type="InterPro" id="IPR050838">
    <property type="entry name" value="Ketopantoate_reductase"/>
</dbReference>
<dbReference type="GO" id="GO:0008677">
    <property type="term" value="F:2-dehydropantoate 2-reductase activity"/>
    <property type="evidence" value="ECO:0007669"/>
    <property type="project" value="UniProtKB-EC"/>
</dbReference>
<dbReference type="OrthoDB" id="9796561at2"/>
<comment type="pathway">
    <text evidence="2 11">Cofactor biosynthesis; (R)-pantothenate biosynthesis; (R)-pantoate from 3-methyl-2-oxobutanoate: step 2/2.</text>
</comment>
<dbReference type="GO" id="GO:0015940">
    <property type="term" value="P:pantothenate biosynthetic process"/>
    <property type="evidence" value="ECO:0007669"/>
    <property type="project" value="UniProtKB-UniPathway"/>
</dbReference>
<dbReference type="InterPro" id="IPR013328">
    <property type="entry name" value="6PGD_dom2"/>
</dbReference>
<evidence type="ECO:0000256" key="7">
    <source>
        <dbReference type="ARBA" id="ARBA00022857"/>
    </source>
</evidence>
<evidence type="ECO:0000256" key="11">
    <source>
        <dbReference type="RuleBase" id="RU362068"/>
    </source>
</evidence>
<dbReference type="Proteomes" id="UP000054010">
    <property type="component" value="Unassembled WGS sequence"/>
</dbReference>
<evidence type="ECO:0000256" key="4">
    <source>
        <dbReference type="ARBA" id="ARBA00013014"/>
    </source>
</evidence>
<keyword evidence="6 11" id="KW-0566">Pantothenate biosynthesis</keyword>
<dbReference type="AlphaFoldDB" id="E1IAV5"/>
<feature type="domain" description="Ketopantoate reductase N-terminal" evidence="12">
    <location>
        <begin position="3"/>
        <end position="148"/>
    </location>
</feature>
<accession>E1IAV5</accession>
<dbReference type="InterPro" id="IPR013332">
    <property type="entry name" value="KPR_N"/>
</dbReference>
<dbReference type="SUPFAM" id="SSF51735">
    <property type="entry name" value="NAD(P)-binding Rossmann-fold domains"/>
    <property type="match status" value="1"/>
</dbReference>
<comment type="similarity">
    <text evidence="3 11">Belongs to the ketopantoate reductase family.</text>
</comment>
<keyword evidence="8 11" id="KW-0560">Oxidoreductase</keyword>
<dbReference type="NCBIfam" id="TIGR00745">
    <property type="entry name" value="apbA_panE"/>
    <property type="match status" value="1"/>
</dbReference>
<evidence type="ECO:0000256" key="9">
    <source>
        <dbReference type="ARBA" id="ARBA00032024"/>
    </source>
</evidence>
<evidence type="ECO:0000256" key="8">
    <source>
        <dbReference type="ARBA" id="ARBA00023002"/>
    </source>
</evidence>
<comment type="catalytic activity">
    <reaction evidence="10 11">
        <text>(R)-pantoate + NADP(+) = 2-dehydropantoate + NADPH + H(+)</text>
        <dbReference type="Rhea" id="RHEA:16233"/>
        <dbReference type="ChEBI" id="CHEBI:11561"/>
        <dbReference type="ChEBI" id="CHEBI:15378"/>
        <dbReference type="ChEBI" id="CHEBI:15980"/>
        <dbReference type="ChEBI" id="CHEBI:57783"/>
        <dbReference type="ChEBI" id="CHEBI:58349"/>
        <dbReference type="EC" id="1.1.1.169"/>
    </reaction>
</comment>
<dbReference type="Pfam" id="PF02558">
    <property type="entry name" value="ApbA"/>
    <property type="match status" value="1"/>
</dbReference>
<dbReference type="Gene3D" id="1.10.1040.10">
    <property type="entry name" value="N-(1-d-carboxylethyl)-l-norvaline Dehydrogenase, domain 2"/>
    <property type="match status" value="1"/>
</dbReference>
<name>E1IAV5_9CHLR</name>
<evidence type="ECO:0000259" key="12">
    <source>
        <dbReference type="Pfam" id="PF02558"/>
    </source>
</evidence>
<dbReference type="SUPFAM" id="SSF48179">
    <property type="entry name" value="6-phosphogluconate dehydrogenase C-terminal domain-like"/>
    <property type="match status" value="1"/>
</dbReference>
<evidence type="ECO:0000256" key="6">
    <source>
        <dbReference type="ARBA" id="ARBA00022655"/>
    </source>
</evidence>
<evidence type="ECO:0000313" key="15">
    <source>
        <dbReference type="Proteomes" id="UP000054010"/>
    </source>
</evidence>
<proteinExistence type="inferred from homology"/>
<feature type="domain" description="Ketopantoate reductase C-terminal" evidence="13">
    <location>
        <begin position="175"/>
        <end position="317"/>
    </location>
</feature>
<reference evidence="14 15" key="1">
    <citation type="journal article" date="2011" name="J. Bacteriol.">
        <title>Draft genome sequence of the anoxygenic filamentous phototrophic bacterium Oscillochloris trichoides subsp. DG-6.</title>
        <authorList>
            <person name="Kuznetsov B.B."/>
            <person name="Ivanovsky R.N."/>
            <person name="Keppen O.I."/>
            <person name="Sukhacheva M.V."/>
            <person name="Bumazhkin B.K."/>
            <person name="Patutina E.O."/>
            <person name="Beletsky A.V."/>
            <person name="Mardanov A.V."/>
            <person name="Baslerov R.V."/>
            <person name="Panteleeva A.N."/>
            <person name="Kolganova T.V."/>
            <person name="Ravin N.V."/>
            <person name="Skryabin K.G."/>
        </authorList>
    </citation>
    <scope>NUCLEOTIDE SEQUENCE [LARGE SCALE GENOMIC DNA]</scope>
    <source>
        <strain evidence="14 15">DG-6</strain>
    </source>
</reference>
<sequence length="339" mass="35440">MSIVIVGGGAIGLLVAGRLSLAGTQPTTLLARASSVAALAAQPLSITQQGSTTRIPGLRVVAEASACTRPDLAILCVKGYDTPGAIATLQALNPIQILTLQNGIGNEDVLLDAFGPERIISGAITTSVDLLNPTTISVTKEGGISLAPISIGQNVQSWADVLAGAGFRTATYPDYRALKWSKALLNMLGNASAAILDMSVAEVYADSRLIALERRAYREALAVMRRIGARPINLPSYPAAYLSFAMTWLPSPILFPLLRKFAAGGRGGKDPSLLRDLRAGRTRSEGEFLYGAIAAAAAQQGIAAPVNAGLWRVLSGIAAGTIPWEEYRGRPEKLLLAVG</sequence>
<dbReference type="InterPro" id="IPR003710">
    <property type="entry name" value="ApbA"/>
</dbReference>
<dbReference type="Gene3D" id="3.40.50.720">
    <property type="entry name" value="NAD(P)-binding Rossmann-like Domain"/>
    <property type="match status" value="1"/>
</dbReference>
<dbReference type="eggNOG" id="COG1893">
    <property type="taxonomic scope" value="Bacteria"/>
</dbReference>
<gene>
    <name evidence="14" type="ORF">OSCT_0456</name>
</gene>
<dbReference type="InterPro" id="IPR008927">
    <property type="entry name" value="6-PGluconate_DH-like_C_sf"/>
</dbReference>